<dbReference type="GO" id="GO:0044778">
    <property type="term" value="P:meiotic DNA integrity checkpoint signaling"/>
    <property type="evidence" value="ECO:0007669"/>
    <property type="project" value="TreeGrafter"/>
</dbReference>
<dbReference type="GO" id="GO:0000724">
    <property type="term" value="P:double-strand break repair via homologous recombination"/>
    <property type="evidence" value="ECO:0007669"/>
    <property type="project" value="TreeGrafter"/>
</dbReference>
<comment type="subcellular location">
    <subcellularLocation>
        <location evidence="1">Nucleus</location>
    </subcellularLocation>
</comment>
<dbReference type="GO" id="GO:0006289">
    <property type="term" value="P:nucleotide-excision repair"/>
    <property type="evidence" value="ECO:0007669"/>
    <property type="project" value="TreeGrafter"/>
</dbReference>
<dbReference type="GO" id="GO:0000723">
    <property type="term" value="P:telomere maintenance"/>
    <property type="evidence" value="ECO:0007669"/>
    <property type="project" value="TreeGrafter"/>
</dbReference>
<keyword evidence="2" id="KW-0539">Nucleus</keyword>
<dbReference type="Proteomes" id="UP000322873">
    <property type="component" value="Unassembled WGS sequence"/>
</dbReference>
<dbReference type="InterPro" id="IPR007150">
    <property type="entry name" value="HUS1/Mec3"/>
</dbReference>
<evidence type="ECO:0000313" key="3">
    <source>
        <dbReference type="EMBL" id="KAA8563660.1"/>
    </source>
</evidence>
<dbReference type="SUPFAM" id="SSF55979">
    <property type="entry name" value="DNA clamp"/>
    <property type="match status" value="1"/>
</dbReference>
<reference evidence="3 4" key="1">
    <citation type="submission" date="2019-06" db="EMBL/GenBank/DDBJ databases">
        <title>Genome Sequence of the Brown Rot Fungal Pathogen Monilinia fructicola.</title>
        <authorList>
            <person name="De Miccolis Angelini R.M."/>
            <person name="Landi L."/>
            <person name="Abate D."/>
            <person name="Pollastro S."/>
            <person name="Romanazzi G."/>
            <person name="Faretra F."/>
        </authorList>
    </citation>
    <scope>NUCLEOTIDE SEQUENCE [LARGE SCALE GENOMIC DNA]</scope>
    <source>
        <strain evidence="3 4">Mfrc123</strain>
    </source>
</reference>
<dbReference type="PANTHER" id="PTHR12900:SF0">
    <property type="entry name" value="CHECKPOINT PROTEIN"/>
    <property type="match status" value="1"/>
</dbReference>
<dbReference type="Gene3D" id="3.70.10.10">
    <property type="match status" value="1"/>
</dbReference>
<dbReference type="GO" id="GO:0033314">
    <property type="term" value="P:mitotic DNA replication checkpoint signaling"/>
    <property type="evidence" value="ECO:0007669"/>
    <property type="project" value="TreeGrafter"/>
</dbReference>
<dbReference type="InterPro" id="IPR046938">
    <property type="entry name" value="DNA_clamp_sf"/>
</dbReference>
<dbReference type="GO" id="GO:0035861">
    <property type="term" value="C:site of double-strand break"/>
    <property type="evidence" value="ECO:0007669"/>
    <property type="project" value="TreeGrafter"/>
</dbReference>
<comment type="caution">
    <text evidence="3">The sequence shown here is derived from an EMBL/GenBank/DDBJ whole genome shotgun (WGS) entry which is preliminary data.</text>
</comment>
<gene>
    <name evidence="3" type="ORF">EYC84_011682</name>
</gene>
<dbReference type="GO" id="GO:0031573">
    <property type="term" value="P:mitotic intra-S DNA damage checkpoint signaling"/>
    <property type="evidence" value="ECO:0007669"/>
    <property type="project" value="TreeGrafter"/>
</dbReference>
<organism evidence="3 4">
    <name type="scientific">Monilinia fructicola</name>
    <name type="common">Brown rot fungus</name>
    <name type="synonym">Ciboria fructicola</name>
    <dbReference type="NCBI Taxonomy" id="38448"/>
    <lineage>
        <taxon>Eukaryota</taxon>
        <taxon>Fungi</taxon>
        <taxon>Dikarya</taxon>
        <taxon>Ascomycota</taxon>
        <taxon>Pezizomycotina</taxon>
        <taxon>Leotiomycetes</taxon>
        <taxon>Helotiales</taxon>
        <taxon>Sclerotiniaceae</taxon>
        <taxon>Monilinia</taxon>
    </lineage>
</organism>
<evidence type="ECO:0000256" key="1">
    <source>
        <dbReference type="ARBA" id="ARBA00004123"/>
    </source>
</evidence>
<keyword evidence="4" id="KW-1185">Reference proteome</keyword>
<accession>A0A5M9J5M4</accession>
<name>A0A5M9J5M4_MONFR</name>
<dbReference type="PANTHER" id="PTHR12900">
    <property type="entry name" value="MITOTIC AND DNA DAMAGE CHECKPOINT PROTEIN HUS1"/>
    <property type="match status" value="1"/>
</dbReference>
<evidence type="ECO:0000256" key="2">
    <source>
        <dbReference type="ARBA" id="ARBA00023242"/>
    </source>
</evidence>
<evidence type="ECO:0000313" key="4">
    <source>
        <dbReference type="Proteomes" id="UP000322873"/>
    </source>
</evidence>
<dbReference type="GO" id="GO:0030896">
    <property type="term" value="C:checkpoint clamp complex"/>
    <property type="evidence" value="ECO:0007669"/>
    <property type="project" value="InterPro"/>
</dbReference>
<sequence length="430" mass="47178">MRFKTSVRNIQTFSKLTASLSSLGKVAWVRLDDNGVRFTIIPETGTQVWASLSIDSIFEDYTIQSAAPDNTINVELPLPPLHRALKSAINASSASIRLTKRDGMPVLSLTVITNTMMHGKSANFLGGEGGSADPFGDGFREESLDANMRGDREAIVTQDIPIRILTADSVEGIHEPRVRDPDAHIMLPSLIQLKAISERFTKLAMATASGGMRSVSGGSIPKLVLSANMHGSLRLSIATDVLNISSVWTGLINPELDPRQLEDGDDGIEKHPATKLKAEGPDAWSTVRIDGRDWGKVLSVGRLGGRVIACFVNDHALILYVYLDTCDDGLEESVLTFLNCCCLEYLDLAMAFGMIPNFAISTYGKSLNNFSKNNLRPTQYPSRIVRKPYYITLRSKSFISHSLISYAVDFVLEMPEIFSGLRYILMNALC</sequence>
<protein>
    <recommendedName>
        <fullName evidence="5">Checkpoint protein</fullName>
    </recommendedName>
</protein>
<dbReference type="VEuPathDB" id="FungiDB:MFRU_052g00380"/>
<dbReference type="Pfam" id="PF04005">
    <property type="entry name" value="Hus1"/>
    <property type="match status" value="1"/>
</dbReference>
<dbReference type="AlphaFoldDB" id="A0A5M9J5M4"/>
<proteinExistence type="predicted"/>
<evidence type="ECO:0008006" key="5">
    <source>
        <dbReference type="Google" id="ProtNLM"/>
    </source>
</evidence>
<dbReference type="EMBL" id="VICG01000016">
    <property type="protein sequence ID" value="KAA8563660.1"/>
    <property type="molecule type" value="Genomic_DNA"/>
</dbReference>